<feature type="compositionally biased region" description="Low complexity" evidence="5">
    <location>
        <begin position="822"/>
        <end position="848"/>
    </location>
</feature>
<dbReference type="Pfam" id="PF00271">
    <property type="entry name" value="Helicase_C"/>
    <property type="match status" value="1"/>
</dbReference>
<keyword evidence="2" id="KW-0378">Hydrolase</keyword>
<dbReference type="SUPFAM" id="SSF52540">
    <property type="entry name" value="P-loop containing nucleoside triphosphate hydrolases"/>
    <property type="match status" value="2"/>
</dbReference>
<evidence type="ECO:0000256" key="4">
    <source>
        <dbReference type="ARBA" id="ARBA00022840"/>
    </source>
</evidence>
<dbReference type="GO" id="GO:0005524">
    <property type="term" value="F:ATP binding"/>
    <property type="evidence" value="ECO:0007669"/>
    <property type="project" value="UniProtKB-KW"/>
</dbReference>
<comment type="caution">
    <text evidence="7">The sequence shown here is derived from an EMBL/GenBank/DDBJ whole genome shotgun (WGS) entry which is preliminary data.</text>
</comment>
<dbReference type="Pfam" id="PF22527">
    <property type="entry name" value="DEXQc_Suv3"/>
    <property type="match status" value="1"/>
</dbReference>
<evidence type="ECO:0000256" key="2">
    <source>
        <dbReference type="ARBA" id="ARBA00022801"/>
    </source>
</evidence>
<protein>
    <submittedName>
        <fullName evidence="7">Helicase</fullName>
    </submittedName>
</protein>
<accession>A0A7X9WWT2</accession>
<dbReference type="Proteomes" id="UP000519023">
    <property type="component" value="Unassembled WGS sequence"/>
</dbReference>
<dbReference type="RefSeq" id="WP_169573986.1">
    <property type="nucleotide sequence ID" value="NZ_JABBFV010000010.1"/>
</dbReference>
<dbReference type="PANTHER" id="PTHR12131:SF1">
    <property type="entry name" value="ATP-DEPENDENT RNA HELICASE SUPV3L1, MITOCHONDRIAL-RELATED"/>
    <property type="match status" value="1"/>
</dbReference>
<dbReference type="InterPro" id="IPR001650">
    <property type="entry name" value="Helicase_C-like"/>
</dbReference>
<dbReference type="InterPro" id="IPR055206">
    <property type="entry name" value="DEXQc_SUV3"/>
</dbReference>
<dbReference type="EMBL" id="JABBFV010000010">
    <property type="protein sequence ID" value="NML11330.1"/>
    <property type="molecule type" value="Genomic_DNA"/>
</dbReference>
<keyword evidence="1" id="KW-0547">Nucleotide-binding</keyword>
<evidence type="ECO:0000313" key="8">
    <source>
        <dbReference type="Proteomes" id="UP000519023"/>
    </source>
</evidence>
<organism evidence="7 8">
    <name type="scientific">Sphingobium psychrophilum</name>
    <dbReference type="NCBI Taxonomy" id="2728834"/>
    <lineage>
        <taxon>Bacteria</taxon>
        <taxon>Pseudomonadati</taxon>
        <taxon>Pseudomonadota</taxon>
        <taxon>Alphaproteobacteria</taxon>
        <taxon>Sphingomonadales</taxon>
        <taxon>Sphingomonadaceae</taxon>
        <taxon>Sphingobium</taxon>
    </lineage>
</organism>
<dbReference type="InterPro" id="IPR050699">
    <property type="entry name" value="RNA-DNA_Helicase"/>
</dbReference>
<dbReference type="AlphaFoldDB" id="A0A7X9WWT2"/>
<evidence type="ECO:0000259" key="6">
    <source>
        <dbReference type="PROSITE" id="PS51194"/>
    </source>
</evidence>
<keyword evidence="4" id="KW-0067">ATP-binding</keyword>
<feature type="domain" description="Helicase C-terminal" evidence="6">
    <location>
        <begin position="169"/>
        <end position="337"/>
    </location>
</feature>
<feature type="compositionally biased region" description="Basic and acidic residues" evidence="5">
    <location>
        <begin position="879"/>
        <end position="905"/>
    </location>
</feature>
<dbReference type="Gene3D" id="3.40.50.300">
    <property type="entry name" value="P-loop containing nucleotide triphosphate hydrolases"/>
    <property type="match status" value="2"/>
</dbReference>
<dbReference type="GO" id="GO:0004386">
    <property type="term" value="F:helicase activity"/>
    <property type="evidence" value="ECO:0007669"/>
    <property type="project" value="UniProtKB-KW"/>
</dbReference>
<feature type="region of interest" description="Disordered" evidence="5">
    <location>
        <begin position="817"/>
        <end position="928"/>
    </location>
</feature>
<proteinExistence type="predicted"/>
<evidence type="ECO:0000256" key="3">
    <source>
        <dbReference type="ARBA" id="ARBA00022806"/>
    </source>
</evidence>
<keyword evidence="3 7" id="KW-0347">Helicase</keyword>
<sequence length="928" mass="101378">MVQFARSPITAVLGPTNTGKTHLAVERMCGHSSGMMGFPLRLLAREVYDRVVAIKGPAQVALITGEEKIVPPGARYFLCTAESMPISQGQRDTDVTTNGLKDFAFVALDEAQLGADPERGHIFTDRLLRARGREETMILGSASIARVVKSLVPDIDIIGRPRFSTLSYAGAKKLSRLPKRSAIVAFSAEEVYAVAEMLRRFRGGAAVVMGALSPRTRNAQVQMFLNGDVDYLVATDAIGMGLNLDVAHVAFASLRKYDGHRTRRLTVSEMAQIAGRAGRHHKDGTFGSLGGEDGDAAFTPEEIEAIEAHRFPPIDQLFWRDGTPRTERLDQLIADLEERPDRPELRAAPQAVDLAVLKRLAEDPLVIERVRTKRQVERLWAASSLPDFQKLGADHHARAVNRIWRFLSEANGYIPRDWFAQNLARLDSVQGDIDTLSGRIAAARTWSYIAHRPDWLEYPAEMAERTRALEEKLSDALHAALTQRFVDRRTSVLLRDIGQNASNLPVVVEADGSVCVDGETIGKLDGFRFSVDPATRHQDRKMLLAAAERRLGKVLRVKADELVSAVDTDFALMDEAGQAPGIAWGETPVASLLAGPNLLAPEIRLDRAILDLDQDVQKQVATRLTAWVEAQKQKHLLPLVKMSESASDPETPAVVRAVFAQLGDAGGVIARTDLDSALGHLDKDQRHLLRKAGIDIGVLDIYHPGLLKPGAARWRSALLAARIGKPCLPLPLPGITLIPTGEKFEQMGARIAGFRGFGDQMLRIDMAERMARTAHEAIAKNEAFTHVSPQIVSLGLSEPAFLQLMRLAGFRPVEAPASKPTAEAVEGVEPVESAEPVEAVEAPTVNAANWVFKGRQKPRPERAQQSRGPRRGDNPGADKQNEGKRSGGKPRNERQQRDRTGDAPAHRSSPAPVNNAFAGLADLLGRNG</sequence>
<evidence type="ECO:0000256" key="1">
    <source>
        <dbReference type="ARBA" id="ARBA00022741"/>
    </source>
</evidence>
<dbReference type="PANTHER" id="PTHR12131">
    <property type="entry name" value="ATP-DEPENDENT RNA AND DNA HELICASE"/>
    <property type="match status" value="1"/>
</dbReference>
<dbReference type="SMART" id="SM00490">
    <property type="entry name" value="HELICc"/>
    <property type="match status" value="1"/>
</dbReference>
<gene>
    <name evidence="7" type="ORF">HHL08_14435</name>
</gene>
<name>A0A7X9WWT2_9SPHN</name>
<dbReference type="InterPro" id="IPR027417">
    <property type="entry name" value="P-loop_NTPase"/>
</dbReference>
<dbReference type="GO" id="GO:0016787">
    <property type="term" value="F:hydrolase activity"/>
    <property type="evidence" value="ECO:0007669"/>
    <property type="project" value="UniProtKB-KW"/>
</dbReference>
<dbReference type="PROSITE" id="PS51194">
    <property type="entry name" value="HELICASE_CTER"/>
    <property type="match status" value="1"/>
</dbReference>
<evidence type="ECO:0000256" key="5">
    <source>
        <dbReference type="SAM" id="MobiDB-lite"/>
    </source>
</evidence>
<evidence type="ECO:0000313" key="7">
    <source>
        <dbReference type="EMBL" id="NML11330.1"/>
    </source>
</evidence>
<keyword evidence="8" id="KW-1185">Reference proteome</keyword>
<reference evidence="7 8" key="1">
    <citation type="submission" date="2020-04" db="EMBL/GenBank/DDBJ databases">
        <title>Sphingobium sp. AR-3-1 isolated from Arctic soil.</title>
        <authorList>
            <person name="Dahal R.H."/>
            <person name="Chaudhary D.K."/>
        </authorList>
    </citation>
    <scope>NUCLEOTIDE SEQUENCE [LARGE SCALE GENOMIC DNA]</scope>
    <source>
        <strain evidence="7 8">AR-3-1</strain>
    </source>
</reference>